<dbReference type="InterPro" id="IPR004875">
    <property type="entry name" value="DDE_SF_endonuclease_dom"/>
</dbReference>
<gene>
    <name evidence="2" type="ORF">DYB32_002424</name>
</gene>
<protein>
    <recommendedName>
        <fullName evidence="1">DDE-1 domain-containing protein</fullName>
    </recommendedName>
</protein>
<sequence length="315" mass="35521">IGQQTPEDGTATLDAFAARVRKIVADEGIEAIYNADQTAVNYEYLPTKTLNKTGDSTVWVKCGGKTKDRMTAMLLADSTGVKHPLFLVLRTTKSTVKAVVRENLTARNGFGKRLWKSVQAMQEKQSCRIFGNPTAWWNSGISLEFLKFHFGQRHDRATKKVLLLWDDFSAHFTDDVVAYAKSINVVLEKIPPGYTWICQPADVAWNRPLKVRLRQQWLDMIRRQVLRSKQRHETFKLVPPSRGDIVSWVADAWADIGVPTILNGFRKCRLVDGLPGDDDDVDSIVDDDVMATLMESCAIEDTIDPEMDFSANDDE</sequence>
<dbReference type="AlphaFoldDB" id="A0A418B3I3"/>
<proteinExistence type="predicted"/>
<dbReference type="GO" id="GO:0003677">
    <property type="term" value="F:DNA binding"/>
    <property type="evidence" value="ECO:0007669"/>
    <property type="project" value="TreeGrafter"/>
</dbReference>
<dbReference type="EMBL" id="QUSY01000127">
    <property type="protein sequence ID" value="RHY32592.1"/>
    <property type="molecule type" value="Genomic_DNA"/>
</dbReference>
<accession>A0A418B3I3</accession>
<dbReference type="PANTHER" id="PTHR19303:SF57">
    <property type="entry name" value="HTH CENPB-TYPE DOMAIN-CONTAINING PROTEIN"/>
    <property type="match status" value="1"/>
</dbReference>
<dbReference type="GO" id="GO:0005634">
    <property type="term" value="C:nucleus"/>
    <property type="evidence" value="ECO:0007669"/>
    <property type="project" value="TreeGrafter"/>
</dbReference>
<organism evidence="2 3">
    <name type="scientific">Aphanomyces invadans</name>
    <dbReference type="NCBI Taxonomy" id="157072"/>
    <lineage>
        <taxon>Eukaryota</taxon>
        <taxon>Sar</taxon>
        <taxon>Stramenopiles</taxon>
        <taxon>Oomycota</taxon>
        <taxon>Saprolegniomycetes</taxon>
        <taxon>Saprolegniales</taxon>
        <taxon>Verrucalvaceae</taxon>
        <taxon>Aphanomyces</taxon>
    </lineage>
</organism>
<feature type="domain" description="DDE-1" evidence="1">
    <location>
        <begin position="67"/>
        <end position="265"/>
    </location>
</feature>
<evidence type="ECO:0000313" key="2">
    <source>
        <dbReference type="EMBL" id="RHY32592.1"/>
    </source>
</evidence>
<dbReference type="InterPro" id="IPR050863">
    <property type="entry name" value="CenT-Element_Derived"/>
</dbReference>
<dbReference type="VEuPathDB" id="FungiDB:H310_13160"/>
<dbReference type="Proteomes" id="UP000285060">
    <property type="component" value="Unassembled WGS sequence"/>
</dbReference>
<dbReference type="PANTHER" id="PTHR19303">
    <property type="entry name" value="TRANSPOSON"/>
    <property type="match status" value="1"/>
</dbReference>
<reference evidence="2 3" key="1">
    <citation type="submission" date="2018-08" db="EMBL/GenBank/DDBJ databases">
        <title>Aphanomyces genome sequencing and annotation.</title>
        <authorList>
            <person name="Minardi D."/>
            <person name="Oidtmann B."/>
            <person name="Van Der Giezen M."/>
            <person name="Studholme D.J."/>
        </authorList>
    </citation>
    <scope>NUCLEOTIDE SEQUENCE [LARGE SCALE GENOMIC DNA]</scope>
    <source>
        <strain evidence="2 3">NJM0002</strain>
    </source>
</reference>
<dbReference type="Pfam" id="PF03184">
    <property type="entry name" value="DDE_1"/>
    <property type="match status" value="1"/>
</dbReference>
<feature type="non-terminal residue" evidence="2">
    <location>
        <position position="1"/>
    </location>
</feature>
<evidence type="ECO:0000313" key="3">
    <source>
        <dbReference type="Proteomes" id="UP000285060"/>
    </source>
</evidence>
<name>A0A418B3I3_9STRA</name>
<evidence type="ECO:0000259" key="1">
    <source>
        <dbReference type="Pfam" id="PF03184"/>
    </source>
</evidence>
<keyword evidence="3" id="KW-1185">Reference proteome</keyword>
<comment type="caution">
    <text evidence="2">The sequence shown here is derived from an EMBL/GenBank/DDBJ whole genome shotgun (WGS) entry which is preliminary data.</text>
</comment>